<evidence type="ECO:0000313" key="3">
    <source>
        <dbReference type="Proteomes" id="UP001212997"/>
    </source>
</evidence>
<accession>A0AAD5UVV3</accession>
<dbReference type="EMBL" id="JANAWD010000869">
    <property type="protein sequence ID" value="KAJ3475364.1"/>
    <property type="molecule type" value="Genomic_DNA"/>
</dbReference>
<evidence type="ECO:0000256" key="1">
    <source>
        <dbReference type="SAM" id="MobiDB-lite"/>
    </source>
</evidence>
<reference evidence="2" key="1">
    <citation type="submission" date="2022-07" db="EMBL/GenBank/DDBJ databases">
        <title>Genome Sequence of Physisporinus lineatus.</title>
        <authorList>
            <person name="Buettner E."/>
        </authorList>
    </citation>
    <scope>NUCLEOTIDE SEQUENCE</scope>
    <source>
        <strain evidence="2">VT162</strain>
    </source>
</reference>
<evidence type="ECO:0000313" key="2">
    <source>
        <dbReference type="EMBL" id="KAJ3475364.1"/>
    </source>
</evidence>
<sequence>MDLKLPWRSRFKTDLPAQHSFQDGLVGAATDDGQWVLTSPNMTYVPQPVLDRVRVEVKSDGRYGIEDPIQWPQLFSSEYCHYALILRRPTDPKDHRQPIWWNLTKQDFIPIHGSAVSFLGTLAPGPRRQLERLVSSMSLKIASYVSQRGGPPTYINFCDLSMRAAMSCLTFPSTYRDICVQVVNVQRYWLEAEAYLEYMNSYRNRFLDTSTFNCPPPQPSDIFMGTYTADPVAAFKLFKAGIPVWLVRSPEAITSDIAIKEIVRLSYPTEIEAGYAGFGQLVYVGQVGERHHAALNRGGHTYMDIPKVFLSNTSDANANPNVTTSQPSHAISNPLTLPQPTPHASSSNQTGATRDFASSPNRTSGSKASSHKVVRPARSKIRDSHAPYNRNNRPSKVVPADLVVSQRDKFIEEDHPLFPPPIPVWTKALARVNRRVTTRGRMHYFVPEPALLAGPSSRPAKPRYFRNWLRGREPWMYIIMHPTFEQGPIHQQWWRDYLNHEKLDEAAQAATHTAKQKAEVLALFRAISTDVVTDAEHEDLEFYERPFPLDPLNQQRCQEVVWEVYEMGFRLELWALDKCIRPCPSLSLHARQAFEYERLDVISRVFGQPGTLRLQHLPTENQGLAALQLEDRIPALEAFRSILIQWPGAPPELRRSFSPNLPNRQVEQMEQLAVDFYLEQFYIHSSRPALVPHRIPI</sequence>
<feature type="compositionally biased region" description="Polar residues" evidence="1">
    <location>
        <begin position="316"/>
        <end position="368"/>
    </location>
</feature>
<dbReference type="AlphaFoldDB" id="A0AAD5UVV3"/>
<organism evidence="2 3">
    <name type="scientific">Meripilus lineatus</name>
    <dbReference type="NCBI Taxonomy" id="2056292"/>
    <lineage>
        <taxon>Eukaryota</taxon>
        <taxon>Fungi</taxon>
        <taxon>Dikarya</taxon>
        <taxon>Basidiomycota</taxon>
        <taxon>Agaricomycotina</taxon>
        <taxon>Agaricomycetes</taxon>
        <taxon>Polyporales</taxon>
        <taxon>Meripilaceae</taxon>
        <taxon>Meripilus</taxon>
    </lineage>
</organism>
<comment type="caution">
    <text evidence="2">The sequence shown here is derived from an EMBL/GenBank/DDBJ whole genome shotgun (WGS) entry which is preliminary data.</text>
</comment>
<keyword evidence="3" id="KW-1185">Reference proteome</keyword>
<proteinExistence type="predicted"/>
<feature type="compositionally biased region" description="Basic residues" evidence="1">
    <location>
        <begin position="369"/>
        <end position="379"/>
    </location>
</feature>
<name>A0AAD5UVV3_9APHY</name>
<protein>
    <submittedName>
        <fullName evidence="2">Uncharacterized protein</fullName>
    </submittedName>
</protein>
<dbReference type="Proteomes" id="UP001212997">
    <property type="component" value="Unassembled WGS sequence"/>
</dbReference>
<feature type="region of interest" description="Disordered" evidence="1">
    <location>
        <begin position="316"/>
        <end position="394"/>
    </location>
</feature>
<gene>
    <name evidence="2" type="ORF">NLI96_g11886</name>
</gene>